<keyword evidence="4" id="KW-1185">Reference proteome</keyword>
<evidence type="ECO:0000313" key="3">
    <source>
        <dbReference type="EMBL" id="QPC99211.1"/>
    </source>
</evidence>
<gene>
    <name evidence="3" type="ORF">IRL76_01095</name>
</gene>
<feature type="transmembrane region" description="Helical" evidence="2">
    <location>
        <begin position="657"/>
        <end position="678"/>
    </location>
</feature>
<evidence type="ECO:0000256" key="1">
    <source>
        <dbReference type="SAM" id="Coils"/>
    </source>
</evidence>
<feature type="transmembrane region" description="Helical" evidence="2">
    <location>
        <begin position="916"/>
        <end position="934"/>
    </location>
</feature>
<organism evidence="3 4">
    <name type="scientific">Qipengyuania soli</name>
    <dbReference type="NCBI Taxonomy" id="2782568"/>
    <lineage>
        <taxon>Bacteria</taxon>
        <taxon>Pseudomonadati</taxon>
        <taxon>Pseudomonadota</taxon>
        <taxon>Alphaproteobacteria</taxon>
        <taxon>Sphingomonadales</taxon>
        <taxon>Erythrobacteraceae</taxon>
        <taxon>Qipengyuania</taxon>
    </lineage>
</organism>
<evidence type="ECO:0000256" key="2">
    <source>
        <dbReference type="SAM" id="Phobius"/>
    </source>
</evidence>
<feature type="transmembrane region" description="Helical" evidence="2">
    <location>
        <begin position="158"/>
        <end position="179"/>
    </location>
</feature>
<evidence type="ECO:0000313" key="4">
    <source>
        <dbReference type="Proteomes" id="UP000594459"/>
    </source>
</evidence>
<keyword evidence="2" id="KW-0812">Transmembrane</keyword>
<feature type="transmembrane region" description="Helical" evidence="2">
    <location>
        <begin position="392"/>
        <end position="409"/>
    </location>
</feature>
<feature type="transmembrane region" description="Helical" evidence="2">
    <location>
        <begin position="820"/>
        <end position="838"/>
    </location>
</feature>
<feature type="transmembrane region" description="Helical" evidence="2">
    <location>
        <begin position="129"/>
        <end position="146"/>
    </location>
</feature>
<feature type="transmembrane region" description="Helical" evidence="2">
    <location>
        <begin position="314"/>
        <end position="335"/>
    </location>
</feature>
<feature type="transmembrane region" description="Helical" evidence="2">
    <location>
        <begin position="342"/>
        <end position="360"/>
    </location>
</feature>
<feature type="transmembrane region" description="Helical" evidence="2">
    <location>
        <begin position="191"/>
        <end position="209"/>
    </location>
</feature>
<feature type="transmembrane region" description="Helical" evidence="2">
    <location>
        <begin position="366"/>
        <end position="385"/>
    </location>
</feature>
<protein>
    <submittedName>
        <fullName evidence="3">DUF2339 domain-containing protein</fullName>
    </submittedName>
</protein>
<feature type="transmembrane region" description="Helical" evidence="2">
    <location>
        <begin position="290"/>
        <end position="308"/>
    </location>
</feature>
<dbReference type="InterPro" id="IPR019286">
    <property type="entry name" value="DUF2339_TM"/>
</dbReference>
<dbReference type="PANTHER" id="PTHR38434">
    <property type="entry name" value="BLL2549 PROTEIN"/>
    <property type="match status" value="1"/>
</dbReference>
<dbReference type="InterPro" id="IPR014600">
    <property type="entry name" value="UCP035905_mem"/>
</dbReference>
<keyword evidence="1" id="KW-0175">Coiled coil</keyword>
<name>A0A7S8IVT8_9SPHN</name>
<feature type="coiled-coil region" evidence="1">
    <location>
        <begin position="13"/>
        <end position="40"/>
    </location>
</feature>
<feature type="transmembrane region" description="Helical" evidence="2">
    <location>
        <begin position="475"/>
        <end position="494"/>
    </location>
</feature>
<feature type="transmembrane region" description="Helical" evidence="2">
    <location>
        <begin position="850"/>
        <end position="866"/>
    </location>
</feature>
<feature type="transmembrane region" description="Helical" evidence="2">
    <location>
        <begin position="618"/>
        <end position="651"/>
    </location>
</feature>
<feature type="transmembrane region" description="Helical" evidence="2">
    <location>
        <begin position="524"/>
        <end position="542"/>
    </location>
</feature>
<dbReference type="EMBL" id="CP064654">
    <property type="protein sequence ID" value="QPC99211.1"/>
    <property type="molecule type" value="Genomic_DNA"/>
</dbReference>
<feature type="transmembrane region" description="Helical" evidence="2">
    <location>
        <begin position="886"/>
        <end position="904"/>
    </location>
</feature>
<feature type="transmembrane region" description="Helical" evidence="2">
    <location>
        <begin position="770"/>
        <end position="800"/>
    </location>
</feature>
<sequence length="968" mass="102693">MEWLFIFGLAGLVARLWHRLDRAEQKLERLDELQDHMFDAMRTMRPAEREAPVPVERTAPPAPRETVTVPKVRLSQTVHSAPPSETTEPAGEPQVTAPAVVDHTEELHPRKPLREMFAFDLEDVFGRRLPIWAGGVTLAVAGVFLVRYSIERGLITPLLRVIMAFVFGGGLIAGAEAAYRFREKVADPRVAQALAGAGLATLYAGFYLAGTQYGLIGQTMAFLGLAAVTAGAIALSFRFGIPSAVLGLVGGFAAPAVVGGDNANLPLLALYLGLVTGGLTYAGREQKREWMGIAAMVGGLGWGALLLLGGDPGFADVLALGLYFVVLGAVLPALSGMGRFELPFRLASALVASVQLALLVDSGGYSPLAWGLYLLLGATLGFFGWKRPDMREANAVAASVGLLLLGQWSGASGEGFTVVACGIAAIFAGLPLLHIWREDERKIDLWQVGGVTAALAVIAYASYGDFSADRIEAALAAGTLALATFPALAAWRLWHRGPATVLAFELLVALMLVFAASLMVSPAWLAPIVAAALFAGSFALLREREEKELLGLLWGIGTASIFSLLGHVAVEAEVMRLSAGTEPALGLRSLLRWLAPLAVMAALAWRERMPELRHFAEGAAAALAYAALAQVLPGWTLAWAAALLAIALSFGLPDRPVARLVAVAITAFWALLPLLNWVGAALMSLGGEPVFVDAIPSLAMIGRRLLPLIAALAFLRLPPHAWRSVTVRLEWLALIPLAVALHVAFKQVFAIETIAAFVSQGLAERTLWEALLLAAGWAAMTRVPLVGRVIMTAALVHFLVYTGLLHNPLWDRQAVGATPVANLVLAAYAVAVGTALMLRGAIAERLEPAADGLVVALVSLGTLTLLRQAFAGSIPVDAPMTQTEDLLRSLLGIVLAIGFLILGSRRGERSWRVGSLVLMVLAVAKVFIVDAAGLEGLLRIASFMALGFSLIGIGWLYSRQLRGVPMPQ</sequence>
<dbReference type="Proteomes" id="UP000594459">
    <property type="component" value="Chromosome"/>
</dbReference>
<feature type="transmembrane region" description="Helical" evidence="2">
    <location>
        <begin position="549"/>
        <end position="570"/>
    </location>
</feature>
<dbReference type="PANTHER" id="PTHR38434:SF1">
    <property type="entry name" value="BLL2549 PROTEIN"/>
    <property type="match status" value="1"/>
</dbReference>
<feature type="transmembrane region" description="Helical" evidence="2">
    <location>
        <begin position="445"/>
        <end position="463"/>
    </location>
</feature>
<proteinExistence type="predicted"/>
<dbReference type="AlphaFoldDB" id="A0A7S8IVT8"/>
<feature type="transmembrane region" description="Helical" evidence="2">
    <location>
        <begin position="940"/>
        <end position="958"/>
    </location>
</feature>
<dbReference type="PIRSF" id="PIRSF035905">
    <property type="entry name" value="UCP035905_mp"/>
    <property type="match status" value="1"/>
</dbReference>
<keyword evidence="2" id="KW-0472">Membrane</keyword>
<dbReference type="Pfam" id="PF10101">
    <property type="entry name" value="DUF2339"/>
    <property type="match status" value="1"/>
</dbReference>
<feature type="transmembrane region" description="Helical" evidence="2">
    <location>
        <begin position="221"/>
        <end position="245"/>
    </location>
</feature>
<keyword evidence="2" id="KW-1133">Transmembrane helix</keyword>
<feature type="transmembrane region" description="Helical" evidence="2">
    <location>
        <begin position="265"/>
        <end position="283"/>
    </location>
</feature>
<feature type="transmembrane region" description="Helical" evidence="2">
    <location>
        <begin position="501"/>
        <end position="518"/>
    </location>
</feature>
<feature type="transmembrane region" description="Helical" evidence="2">
    <location>
        <begin position="415"/>
        <end position="433"/>
    </location>
</feature>
<feature type="transmembrane region" description="Helical" evidence="2">
    <location>
        <begin position="734"/>
        <end position="758"/>
    </location>
</feature>
<accession>A0A7S8IVT8</accession>
<dbReference type="RefSeq" id="WP_200982374.1">
    <property type="nucleotide sequence ID" value="NZ_CP064654.1"/>
</dbReference>
<reference evidence="3 4" key="1">
    <citation type="submission" date="2020-11" db="EMBL/GenBank/DDBJ databases">
        <title>The genome sequence of Erythrobacter sp. 6D36.</title>
        <authorList>
            <person name="Liu Y."/>
        </authorList>
    </citation>
    <scope>NUCLEOTIDE SEQUENCE [LARGE SCALE GENOMIC DNA]</scope>
    <source>
        <strain evidence="3 4">6D36</strain>
    </source>
</reference>
<dbReference type="KEGG" id="qso:IRL76_01095"/>